<dbReference type="InterPro" id="IPR016156">
    <property type="entry name" value="FAD/NAD-linked_Rdtase_dimer_sf"/>
</dbReference>
<dbReference type="Proteomes" id="UP001501116">
    <property type="component" value="Unassembled WGS sequence"/>
</dbReference>
<dbReference type="Pfam" id="PF07992">
    <property type="entry name" value="Pyr_redox_2"/>
    <property type="match status" value="1"/>
</dbReference>
<dbReference type="SUPFAM" id="SSF51905">
    <property type="entry name" value="FAD/NAD(P)-binding domain"/>
    <property type="match status" value="2"/>
</dbReference>
<evidence type="ECO:0000259" key="5">
    <source>
        <dbReference type="Pfam" id="PF07992"/>
    </source>
</evidence>
<keyword evidence="4" id="KW-0560">Oxidoreductase</keyword>
<sequence length="387" mass="39905">MRTVTIVGTSLAGLRAAQELRAQGFDGELVLVGDEPHRPYDRPPLSKDFLLGKIGVEDLELADAAGLLELGARWHLGKRAVRLSSSDGSVVLSDGTELASDGVVIATGASARTLGGGLAGVHTLRTLDDAVALRREVADGGVRVVVIGAGFIGAETASTCRALGCDVTVVEAAPVPLSRVLGAEFGAACAGLHEENGVRLVTGTGVFALEGDTRVTGVRLADGTVLDADVVVAGIGVRPNTEWLDGSGLLVDNGVVCDEGCVTASPNVVAAGDVARFRHDGAHVRTEHWTSAAEQPGVAVRNLLAGSTVAHHANRGYFWSEQYGHRIQFAGRAAGEAEVVEGSLAGRRFVATYLCDGVVTGVLAMDSPKPFTRLRRGLARAATVPAG</sequence>
<evidence type="ECO:0000256" key="1">
    <source>
        <dbReference type="ARBA" id="ARBA00001974"/>
    </source>
</evidence>
<dbReference type="PRINTS" id="PR00411">
    <property type="entry name" value="PNDRDTASEI"/>
</dbReference>
<dbReference type="RefSeq" id="WP_344420488.1">
    <property type="nucleotide sequence ID" value="NZ_BAAANN010000014.1"/>
</dbReference>
<name>A0ABN2R661_9PSEU</name>
<comment type="caution">
    <text evidence="7">The sequence shown here is derived from an EMBL/GenBank/DDBJ whole genome shotgun (WGS) entry which is preliminary data.</text>
</comment>
<evidence type="ECO:0000256" key="3">
    <source>
        <dbReference type="ARBA" id="ARBA00022827"/>
    </source>
</evidence>
<dbReference type="InterPro" id="IPR028202">
    <property type="entry name" value="Reductase_C"/>
</dbReference>
<dbReference type="Pfam" id="PF14759">
    <property type="entry name" value="Reductase_C"/>
    <property type="match status" value="1"/>
</dbReference>
<comment type="cofactor">
    <cofactor evidence="1">
        <name>FAD</name>
        <dbReference type="ChEBI" id="CHEBI:57692"/>
    </cofactor>
</comment>
<dbReference type="PANTHER" id="PTHR43557:SF2">
    <property type="entry name" value="RIESKE DOMAIN-CONTAINING PROTEIN-RELATED"/>
    <property type="match status" value="1"/>
</dbReference>
<evidence type="ECO:0000256" key="2">
    <source>
        <dbReference type="ARBA" id="ARBA00022630"/>
    </source>
</evidence>
<keyword evidence="3" id="KW-0274">FAD</keyword>
<dbReference type="Gene3D" id="3.50.50.60">
    <property type="entry name" value="FAD/NAD(P)-binding domain"/>
    <property type="match status" value="2"/>
</dbReference>
<dbReference type="InterPro" id="IPR036188">
    <property type="entry name" value="FAD/NAD-bd_sf"/>
</dbReference>
<evidence type="ECO:0000313" key="7">
    <source>
        <dbReference type="EMBL" id="GAA1964075.1"/>
    </source>
</evidence>
<reference evidence="7 8" key="1">
    <citation type="journal article" date="2019" name="Int. J. Syst. Evol. Microbiol.">
        <title>The Global Catalogue of Microorganisms (GCM) 10K type strain sequencing project: providing services to taxonomists for standard genome sequencing and annotation.</title>
        <authorList>
            <consortium name="The Broad Institute Genomics Platform"/>
            <consortium name="The Broad Institute Genome Sequencing Center for Infectious Disease"/>
            <person name="Wu L."/>
            <person name="Ma J."/>
        </authorList>
    </citation>
    <scope>NUCLEOTIDE SEQUENCE [LARGE SCALE GENOMIC DNA]</scope>
    <source>
        <strain evidence="7 8">JCM 14545</strain>
    </source>
</reference>
<dbReference type="SUPFAM" id="SSF55424">
    <property type="entry name" value="FAD/NAD-linked reductases, dimerisation (C-terminal) domain"/>
    <property type="match status" value="1"/>
</dbReference>
<dbReference type="EMBL" id="BAAANN010000014">
    <property type="protein sequence ID" value="GAA1964075.1"/>
    <property type="molecule type" value="Genomic_DNA"/>
</dbReference>
<dbReference type="PANTHER" id="PTHR43557">
    <property type="entry name" value="APOPTOSIS-INDUCING FACTOR 1"/>
    <property type="match status" value="1"/>
</dbReference>
<dbReference type="InterPro" id="IPR023753">
    <property type="entry name" value="FAD/NAD-binding_dom"/>
</dbReference>
<feature type="domain" description="FAD/NAD(P)-binding" evidence="5">
    <location>
        <begin position="3"/>
        <end position="295"/>
    </location>
</feature>
<evidence type="ECO:0000256" key="4">
    <source>
        <dbReference type="ARBA" id="ARBA00023002"/>
    </source>
</evidence>
<dbReference type="Gene3D" id="3.30.390.30">
    <property type="match status" value="1"/>
</dbReference>
<gene>
    <name evidence="7" type="ORF">GCM10009754_39720</name>
</gene>
<proteinExistence type="predicted"/>
<keyword evidence="8" id="KW-1185">Reference proteome</keyword>
<protein>
    <submittedName>
        <fullName evidence="7">FAD-dependent oxidoreductase</fullName>
    </submittedName>
</protein>
<feature type="domain" description="Reductase C-terminal" evidence="6">
    <location>
        <begin position="317"/>
        <end position="385"/>
    </location>
</feature>
<evidence type="ECO:0000313" key="8">
    <source>
        <dbReference type="Proteomes" id="UP001501116"/>
    </source>
</evidence>
<evidence type="ECO:0000259" key="6">
    <source>
        <dbReference type="Pfam" id="PF14759"/>
    </source>
</evidence>
<dbReference type="InterPro" id="IPR050446">
    <property type="entry name" value="FAD-oxidoreductase/Apoptosis"/>
</dbReference>
<organism evidence="7 8">
    <name type="scientific">Amycolatopsis minnesotensis</name>
    <dbReference type="NCBI Taxonomy" id="337894"/>
    <lineage>
        <taxon>Bacteria</taxon>
        <taxon>Bacillati</taxon>
        <taxon>Actinomycetota</taxon>
        <taxon>Actinomycetes</taxon>
        <taxon>Pseudonocardiales</taxon>
        <taxon>Pseudonocardiaceae</taxon>
        <taxon>Amycolatopsis</taxon>
    </lineage>
</organism>
<keyword evidence="2" id="KW-0285">Flavoprotein</keyword>
<dbReference type="PRINTS" id="PR00368">
    <property type="entry name" value="FADPNR"/>
</dbReference>
<accession>A0ABN2R661</accession>